<dbReference type="Proteomes" id="UP000770661">
    <property type="component" value="Unassembled WGS sequence"/>
</dbReference>
<evidence type="ECO:0000256" key="1">
    <source>
        <dbReference type="SAM" id="MobiDB-lite"/>
    </source>
</evidence>
<comment type="caution">
    <text evidence="2">The sequence shown here is derived from an EMBL/GenBank/DDBJ whole genome shotgun (WGS) entry which is preliminary data.</text>
</comment>
<feature type="region of interest" description="Disordered" evidence="1">
    <location>
        <begin position="504"/>
        <end position="533"/>
    </location>
</feature>
<dbReference type="AlphaFoldDB" id="A0A8J4Y5D9"/>
<evidence type="ECO:0000313" key="3">
    <source>
        <dbReference type="Proteomes" id="UP000770661"/>
    </source>
</evidence>
<dbReference type="EMBL" id="JACEEZ010016921">
    <property type="protein sequence ID" value="KAG0717899.1"/>
    <property type="molecule type" value="Genomic_DNA"/>
</dbReference>
<feature type="compositionally biased region" description="Basic and acidic residues" evidence="1">
    <location>
        <begin position="10"/>
        <end position="21"/>
    </location>
</feature>
<protein>
    <submittedName>
        <fullName evidence="2">Uncharacterized protein</fullName>
    </submittedName>
</protein>
<feature type="region of interest" description="Disordered" evidence="1">
    <location>
        <begin position="1"/>
        <end position="45"/>
    </location>
</feature>
<reference evidence="2" key="1">
    <citation type="submission" date="2020-07" db="EMBL/GenBank/DDBJ databases">
        <title>The High-quality genome of the commercially important snow crab, Chionoecetes opilio.</title>
        <authorList>
            <person name="Jeong J.-H."/>
            <person name="Ryu S."/>
        </authorList>
    </citation>
    <scope>NUCLEOTIDE SEQUENCE</scope>
    <source>
        <strain evidence="2">MADBK_172401_WGS</strain>
        <tissue evidence="2">Digestive gland</tissue>
    </source>
</reference>
<feature type="compositionally biased region" description="Basic and acidic residues" evidence="1">
    <location>
        <begin position="31"/>
        <end position="45"/>
    </location>
</feature>
<keyword evidence="3" id="KW-1185">Reference proteome</keyword>
<dbReference type="OrthoDB" id="6377401at2759"/>
<proteinExistence type="predicted"/>
<gene>
    <name evidence="2" type="ORF">GWK47_053516</name>
</gene>
<accession>A0A8J4Y5D9</accession>
<organism evidence="2 3">
    <name type="scientific">Chionoecetes opilio</name>
    <name type="common">Atlantic snow crab</name>
    <name type="synonym">Cancer opilio</name>
    <dbReference type="NCBI Taxonomy" id="41210"/>
    <lineage>
        <taxon>Eukaryota</taxon>
        <taxon>Metazoa</taxon>
        <taxon>Ecdysozoa</taxon>
        <taxon>Arthropoda</taxon>
        <taxon>Crustacea</taxon>
        <taxon>Multicrustacea</taxon>
        <taxon>Malacostraca</taxon>
        <taxon>Eumalacostraca</taxon>
        <taxon>Eucarida</taxon>
        <taxon>Decapoda</taxon>
        <taxon>Pleocyemata</taxon>
        <taxon>Brachyura</taxon>
        <taxon>Eubrachyura</taxon>
        <taxon>Majoidea</taxon>
        <taxon>Majidae</taxon>
        <taxon>Chionoecetes</taxon>
    </lineage>
</organism>
<feature type="region of interest" description="Disordered" evidence="1">
    <location>
        <begin position="409"/>
        <end position="436"/>
    </location>
</feature>
<sequence length="675" mass="74596">MPGEAVDGDTEGRGRDDHKESEESEDPADITLRKNSDSEVETSDEHVKDLRVKYELVNFEKVEEDDDDYDDADDWDYSDGEDSWFIRVQKKRTEEEKDYRWLSVIDKASYLKAMTPVYLLLEVRSASPLEVQHIRHAVSHLSRMWPWWGISVRHRGQDQDPRAVRGHPPAPLQRVTGPLCPVVARQPPTLPLRWIAVPWSHGYGPLARVATACPKLAPAGGYWSLCPVVANRPSNAPPCRWVCDGEYDEDEDSLWELMDQQQWRHTRVAEGALSSVTLINNPSFSAAAAAVAAAPHLHRNEDMIPEAADGASATTATPGIAARSKVAVTDVPGLPHTTYLILGIPHPFVDNERAEVISHTLITLLNDVLAGRIQGDYQPPQESGKDAREAEVPCLEAWLAERLQVAAEAKSEGGESNADPESGCLPDEENESDTRGYVQRTFDSVISRNFINRCKAERVSYVNGFAACVSSAAAAFLAAAEPRAGQRVVTRQRVCEHLHWPAAPLDWHDGDPDEEPPPKASNRPPGVTVTAPMGEDDSVFWETARYVSQKRWGALSGGRREAALHILHALRGEDSEADMPLQRYPAVSLRLCDIQTEECGAPTVQRCGDVAGLGPHALSPVRHFLITHTINLHLEEGSQVLSFSLHHSSLFLAPGAGRRFADHIERALNTCVRSR</sequence>
<evidence type="ECO:0000313" key="2">
    <source>
        <dbReference type="EMBL" id="KAG0717899.1"/>
    </source>
</evidence>
<name>A0A8J4Y5D9_CHIOP</name>